<dbReference type="InParanoid" id="A0A1Z5T666"/>
<reference evidence="3 4" key="1">
    <citation type="submission" date="2017-01" db="EMBL/GenBank/DDBJ databases">
        <title>The recent genome duplication of the halophilic yeast Hortaea werneckii: insights from long-read sequencing.</title>
        <authorList>
            <person name="Sinha S."/>
            <person name="Flibotte S."/>
            <person name="Neira M."/>
            <person name="Lenassi M."/>
            <person name="Gostincar C."/>
            <person name="Stajich J.E."/>
            <person name="Nislow C.E."/>
        </authorList>
    </citation>
    <scope>NUCLEOTIDE SEQUENCE [LARGE SCALE GENOMIC DNA]</scope>
    <source>
        <strain evidence="3 4">EXF-2000</strain>
    </source>
</reference>
<gene>
    <name evidence="3" type="ORF">BTJ68_08493</name>
</gene>
<organism evidence="3 4">
    <name type="scientific">Hortaea werneckii EXF-2000</name>
    <dbReference type="NCBI Taxonomy" id="1157616"/>
    <lineage>
        <taxon>Eukaryota</taxon>
        <taxon>Fungi</taxon>
        <taxon>Dikarya</taxon>
        <taxon>Ascomycota</taxon>
        <taxon>Pezizomycotina</taxon>
        <taxon>Dothideomycetes</taxon>
        <taxon>Dothideomycetidae</taxon>
        <taxon>Mycosphaerellales</taxon>
        <taxon>Teratosphaeriaceae</taxon>
        <taxon>Hortaea</taxon>
    </lineage>
</organism>
<evidence type="ECO:0000259" key="2">
    <source>
        <dbReference type="Pfam" id="PF20233"/>
    </source>
</evidence>
<sequence>MAQPLETRRSPGWLWDGGRRAWYFYSPGQDALVYEDGFRAPRPLTIPREVLNNQAIDPLNLQPRFDRLRLDFYDKPSHSSYATPRNPTQFFLPGKVFLAPWATPADTTASARSTGLDLGDSGSQAFSRVRRFIVVRSGPGYCSAIPIVTYGGKGVAKTGVNKSEHCITYTGAQVPNPLRQELPIRGEPPMQPIPIRVIPDNVTEKLDSTSRIDLGRVSTLQYNIKVKAFGTVHWSCMHALHSQFCAVWHLPLPGAHTLSAPWRLQQVPRSRIYDKANNEATDYEDDETSEDSDESNEDVDEPEGQAVRPTDTTSSLESREQKLALNEEQWYSEYKRKVARARKGPL</sequence>
<dbReference type="PANTHER" id="PTHR35391">
    <property type="entry name" value="C2H2-TYPE DOMAIN-CONTAINING PROTEIN-RELATED"/>
    <property type="match status" value="1"/>
</dbReference>
<accession>A0A1Z5T666</accession>
<protein>
    <recommendedName>
        <fullName evidence="2">DUF6590 domain-containing protein</fullName>
    </recommendedName>
</protein>
<dbReference type="AlphaFoldDB" id="A0A1Z5T666"/>
<dbReference type="Pfam" id="PF20233">
    <property type="entry name" value="DUF6590"/>
    <property type="match status" value="1"/>
</dbReference>
<feature type="domain" description="DUF6590" evidence="2">
    <location>
        <begin position="89"/>
        <end position="240"/>
    </location>
</feature>
<evidence type="ECO:0000256" key="1">
    <source>
        <dbReference type="SAM" id="MobiDB-lite"/>
    </source>
</evidence>
<evidence type="ECO:0000313" key="4">
    <source>
        <dbReference type="Proteomes" id="UP000194280"/>
    </source>
</evidence>
<feature type="compositionally biased region" description="Acidic residues" evidence="1">
    <location>
        <begin position="281"/>
        <end position="303"/>
    </location>
</feature>
<evidence type="ECO:0000313" key="3">
    <source>
        <dbReference type="EMBL" id="OTA31533.1"/>
    </source>
</evidence>
<dbReference type="OrthoDB" id="3559580at2759"/>
<comment type="caution">
    <text evidence="3">The sequence shown here is derived from an EMBL/GenBank/DDBJ whole genome shotgun (WGS) entry which is preliminary data.</text>
</comment>
<proteinExistence type="predicted"/>
<dbReference type="Proteomes" id="UP000194280">
    <property type="component" value="Unassembled WGS sequence"/>
</dbReference>
<dbReference type="VEuPathDB" id="FungiDB:BTJ68_08493"/>
<feature type="region of interest" description="Disordered" evidence="1">
    <location>
        <begin position="273"/>
        <end position="321"/>
    </location>
</feature>
<dbReference type="InterPro" id="IPR046497">
    <property type="entry name" value="DUF6590"/>
</dbReference>
<name>A0A1Z5T666_HORWE</name>
<dbReference type="PANTHER" id="PTHR35391:SF5">
    <property type="entry name" value="DUF6590 DOMAIN-CONTAINING PROTEIN"/>
    <property type="match status" value="1"/>
</dbReference>
<keyword evidence="4" id="KW-1185">Reference proteome</keyword>
<dbReference type="STRING" id="1157616.A0A1Z5T666"/>
<dbReference type="EMBL" id="MUNK01000112">
    <property type="protein sequence ID" value="OTA31533.1"/>
    <property type="molecule type" value="Genomic_DNA"/>
</dbReference>